<dbReference type="EMBL" id="AFGF01000240">
    <property type="protein sequence ID" value="EGO62206.1"/>
    <property type="molecule type" value="Genomic_DNA"/>
</dbReference>
<reference evidence="2 3" key="1">
    <citation type="journal article" date="2011" name="EMBO J.">
        <title>Structural diversity of bacterial flagellar motors.</title>
        <authorList>
            <person name="Chen S."/>
            <person name="Beeby M."/>
            <person name="Murphy G.E."/>
            <person name="Leadbetter J.R."/>
            <person name="Hendrixson D.R."/>
            <person name="Briegel A."/>
            <person name="Li Z."/>
            <person name="Shi J."/>
            <person name="Tocheva E.I."/>
            <person name="Muller A."/>
            <person name="Dobro M.J."/>
            <person name="Jensen G.J."/>
        </authorList>
    </citation>
    <scope>NUCLEOTIDE SEQUENCE [LARGE SCALE GENOMIC DNA]</scope>
    <source>
        <strain evidence="2 3">DSM 6540</strain>
    </source>
</reference>
<comment type="caution">
    <text evidence="2">The sequence shown here is derived from an EMBL/GenBank/DDBJ whole genome shotgun (WGS) entry which is preliminary data.</text>
</comment>
<keyword evidence="3" id="KW-1185">Reference proteome</keyword>
<keyword evidence="1" id="KW-1133">Transmembrane helix</keyword>
<evidence type="ECO:0000313" key="2">
    <source>
        <dbReference type="EMBL" id="EGO62206.1"/>
    </source>
</evidence>
<feature type="transmembrane region" description="Helical" evidence="1">
    <location>
        <begin position="126"/>
        <end position="152"/>
    </location>
</feature>
<evidence type="ECO:0000313" key="3">
    <source>
        <dbReference type="Proteomes" id="UP000003240"/>
    </source>
</evidence>
<gene>
    <name evidence="2" type="ORF">ALO_19632</name>
</gene>
<dbReference type="Proteomes" id="UP000003240">
    <property type="component" value="Unassembled WGS sequence"/>
</dbReference>
<dbReference type="STRING" id="1009370.ALO_19632"/>
<keyword evidence="1" id="KW-0812">Transmembrane</keyword>
<sequence length="165" mass="19415">MTPEQIITTISALIALFLLIFTVDWHYFRDWIALFLYQGLLDFIWGSPVVSLKLIEYPVRLLPHYYETSILFELWILPVLCILYNQITRQRGIAAVIGYALAFSAGLTAAEYIIEINTNLIRYIDWSWFTSFYTLTIVFLLSRLFLAFFGWGCQRFDGRKVRGYR</sequence>
<accession>F7NP83</accession>
<dbReference type="RefSeq" id="WP_004099187.1">
    <property type="nucleotide sequence ID" value="NZ_AFGF01000240.1"/>
</dbReference>
<dbReference type="OrthoDB" id="1683460at2"/>
<protein>
    <submittedName>
        <fullName evidence="2">Uncharacterized protein</fullName>
    </submittedName>
</protein>
<organism evidence="2 3">
    <name type="scientific">Acetonema longum DSM 6540</name>
    <dbReference type="NCBI Taxonomy" id="1009370"/>
    <lineage>
        <taxon>Bacteria</taxon>
        <taxon>Bacillati</taxon>
        <taxon>Bacillota</taxon>
        <taxon>Negativicutes</taxon>
        <taxon>Acetonemataceae</taxon>
        <taxon>Acetonema</taxon>
    </lineage>
</organism>
<dbReference type="eggNOG" id="ENOG5031PEA">
    <property type="taxonomic scope" value="Bacteria"/>
</dbReference>
<proteinExistence type="predicted"/>
<feature type="transmembrane region" description="Helical" evidence="1">
    <location>
        <begin position="6"/>
        <end position="27"/>
    </location>
</feature>
<evidence type="ECO:0000256" key="1">
    <source>
        <dbReference type="SAM" id="Phobius"/>
    </source>
</evidence>
<feature type="transmembrane region" description="Helical" evidence="1">
    <location>
        <begin position="96"/>
        <end position="114"/>
    </location>
</feature>
<feature type="transmembrane region" description="Helical" evidence="1">
    <location>
        <begin position="34"/>
        <end position="52"/>
    </location>
</feature>
<dbReference type="NCBIfam" id="NF041644">
    <property type="entry name" value="CBO0543_fam"/>
    <property type="match status" value="1"/>
</dbReference>
<feature type="transmembrane region" description="Helical" evidence="1">
    <location>
        <begin position="64"/>
        <end position="84"/>
    </location>
</feature>
<dbReference type="InterPro" id="IPR048147">
    <property type="entry name" value="CBO0543-like"/>
</dbReference>
<name>F7NP83_9FIRM</name>
<dbReference type="AlphaFoldDB" id="F7NP83"/>
<keyword evidence="1" id="KW-0472">Membrane</keyword>